<dbReference type="Proteomes" id="UP000838686">
    <property type="component" value="Unassembled WGS sequence"/>
</dbReference>
<accession>A0ABM9BUT7</accession>
<dbReference type="PANTHER" id="PTHR30055">
    <property type="entry name" value="HTH-TYPE TRANSCRIPTIONAL REGULATOR RUTR"/>
    <property type="match status" value="1"/>
</dbReference>
<dbReference type="InterPro" id="IPR001647">
    <property type="entry name" value="HTH_TetR"/>
</dbReference>
<proteinExistence type="predicted"/>
<dbReference type="InterPro" id="IPR050109">
    <property type="entry name" value="HTH-type_TetR-like_transc_reg"/>
</dbReference>
<gene>
    <name evidence="6" type="ORF">PAECIP111893_00495</name>
</gene>
<evidence type="ECO:0000313" key="7">
    <source>
        <dbReference type="Proteomes" id="UP000838686"/>
    </source>
</evidence>
<evidence type="ECO:0000256" key="3">
    <source>
        <dbReference type="ARBA" id="ARBA00023163"/>
    </source>
</evidence>
<dbReference type="PRINTS" id="PR00455">
    <property type="entry name" value="HTHTETR"/>
</dbReference>
<protein>
    <recommendedName>
        <fullName evidence="5">HTH tetR-type domain-containing protein</fullName>
    </recommendedName>
</protein>
<feature type="DNA-binding region" description="H-T-H motif" evidence="4">
    <location>
        <begin position="23"/>
        <end position="42"/>
    </location>
</feature>
<evidence type="ECO:0000256" key="2">
    <source>
        <dbReference type="ARBA" id="ARBA00023125"/>
    </source>
</evidence>
<feature type="domain" description="HTH tetR-type" evidence="5">
    <location>
        <begin position="1"/>
        <end position="60"/>
    </location>
</feature>
<dbReference type="Pfam" id="PF00440">
    <property type="entry name" value="TetR_N"/>
    <property type="match status" value="1"/>
</dbReference>
<evidence type="ECO:0000256" key="4">
    <source>
        <dbReference type="PROSITE-ProRule" id="PRU00335"/>
    </source>
</evidence>
<keyword evidence="2 4" id="KW-0238">DNA-binding</keyword>
<reference evidence="6" key="1">
    <citation type="submission" date="2022-01" db="EMBL/GenBank/DDBJ databases">
        <authorList>
            <person name="Criscuolo A."/>
        </authorList>
    </citation>
    <scope>NUCLEOTIDE SEQUENCE</scope>
    <source>
        <strain evidence="6">CIP111893</strain>
    </source>
</reference>
<name>A0ABM9BUT7_9BACL</name>
<keyword evidence="3" id="KW-0804">Transcription</keyword>
<keyword evidence="1" id="KW-0805">Transcription regulation</keyword>
<dbReference type="PANTHER" id="PTHR30055:SF238">
    <property type="entry name" value="MYCOFACTOCIN BIOSYNTHESIS TRANSCRIPTIONAL REGULATOR MFTR-RELATED"/>
    <property type="match status" value="1"/>
</dbReference>
<dbReference type="SUPFAM" id="SSF46689">
    <property type="entry name" value="Homeodomain-like"/>
    <property type="match status" value="1"/>
</dbReference>
<dbReference type="InterPro" id="IPR009057">
    <property type="entry name" value="Homeodomain-like_sf"/>
</dbReference>
<dbReference type="Gene3D" id="1.10.357.10">
    <property type="entry name" value="Tetracycline Repressor, domain 2"/>
    <property type="match status" value="1"/>
</dbReference>
<dbReference type="RefSeq" id="WP_236338738.1">
    <property type="nucleotide sequence ID" value="NZ_CAKMMF010000002.1"/>
</dbReference>
<dbReference type="Gene3D" id="1.10.10.60">
    <property type="entry name" value="Homeodomain-like"/>
    <property type="match status" value="1"/>
</dbReference>
<dbReference type="EMBL" id="CAKMMF010000002">
    <property type="protein sequence ID" value="CAH1193569.1"/>
    <property type="molecule type" value="Genomic_DNA"/>
</dbReference>
<organism evidence="6 7">
    <name type="scientific">Paenibacillus plantiphilus</name>
    <dbReference type="NCBI Taxonomy" id="2905650"/>
    <lineage>
        <taxon>Bacteria</taxon>
        <taxon>Bacillati</taxon>
        <taxon>Bacillota</taxon>
        <taxon>Bacilli</taxon>
        <taxon>Bacillales</taxon>
        <taxon>Paenibacillaceae</taxon>
        <taxon>Paenibacillus</taxon>
    </lineage>
</organism>
<keyword evidence="7" id="KW-1185">Reference proteome</keyword>
<evidence type="ECO:0000256" key="1">
    <source>
        <dbReference type="ARBA" id="ARBA00023015"/>
    </source>
</evidence>
<sequence length="196" mass="22573">MTANRLKQAAMALFSASGYDGVSLSEIAREVGIKTPSIYAHFESKEQLFLSIMADEMEAEHDRFTALMKEAAALEPLEQLYAAFKFFTDLDHLTNGQAFMKRTLIVPPKHLQEQLRARFMDYEGAYSPYFLKLFQQCLAEGNYSESVGNRFLALFYALIDGLLVEHKFYEPDIYRERQSIIWDWIREAVQSGKTRG</sequence>
<dbReference type="PROSITE" id="PS50977">
    <property type="entry name" value="HTH_TETR_2"/>
    <property type="match status" value="1"/>
</dbReference>
<evidence type="ECO:0000259" key="5">
    <source>
        <dbReference type="PROSITE" id="PS50977"/>
    </source>
</evidence>
<comment type="caution">
    <text evidence="6">The sequence shown here is derived from an EMBL/GenBank/DDBJ whole genome shotgun (WGS) entry which is preliminary data.</text>
</comment>
<evidence type="ECO:0000313" key="6">
    <source>
        <dbReference type="EMBL" id="CAH1193569.1"/>
    </source>
</evidence>